<evidence type="ECO:0000313" key="3">
    <source>
        <dbReference type="EMBL" id="EXJ63661.1"/>
    </source>
</evidence>
<dbReference type="InterPro" id="IPR007325">
    <property type="entry name" value="KFase/CYL"/>
</dbReference>
<sequence>MHVYPDFDSLPRTEGQPQGNAWGLWRENEKLGTLNYLTPEVILQATKEIKAGVTVQLDLPLSHFDHLGAGRQGFSHQMIDFKERLKGTDLDIVAHDDVLTLNTQSSSQWDGLRRIGLQESGIYYGGVKHRDIDEKREDGRRGIHKWVKRGGIAGRGVLFDYHGWRQQTGQAPVTIPSATMITTEELEAVAKHQGTQLRDGDILVLRTGFTDWHRQASKKEQQEASKKGAFIGLEATEKSVKVAVESPFRRSGNRYAWIRSHSYTISGARCRASPGMASGSLGDANRRALGSREVGRGLLGKEAVVVFPDQRASSRVWRSRHAAQCNRDSV</sequence>
<dbReference type="PANTHER" id="PTHR34861:SF10">
    <property type="entry name" value="CYCLASE"/>
    <property type="match status" value="1"/>
</dbReference>
<keyword evidence="4" id="KW-1185">Reference proteome</keyword>
<dbReference type="RefSeq" id="XP_007750184.1">
    <property type="nucleotide sequence ID" value="XM_007751994.1"/>
</dbReference>
<dbReference type="Proteomes" id="UP000019471">
    <property type="component" value="Unassembled WGS sequence"/>
</dbReference>
<dbReference type="Pfam" id="PF04199">
    <property type="entry name" value="Cyclase"/>
    <property type="match status" value="1"/>
</dbReference>
<dbReference type="OrthoDB" id="5396at2759"/>
<protein>
    <recommendedName>
        <fullName evidence="5">Cyclase</fullName>
    </recommendedName>
</protein>
<evidence type="ECO:0000313" key="4">
    <source>
        <dbReference type="Proteomes" id="UP000019471"/>
    </source>
</evidence>
<dbReference type="Gene3D" id="3.50.30.50">
    <property type="entry name" value="Putative cyclase"/>
    <property type="match status" value="1"/>
</dbReference>
<dbReference type="GO" id="GO:0019441">
    <property type="term" value="P:L-tryptophan catabolic process to kynurenine"/>
    <property type="evidence" value="ECO:0007669"/>
    <property type="project" value="InterPro"/>
</dbReference>
<dbReference type="eggNOG" id="ENOG502RXQJ">
    <property type="taxonomic scope" value="Eukaryota"/>
</dbReference>
<comment type="caution">
    <text evidence="3">The sequence shown here is derived from an EMBL/GenBank/DDBJ whole genome shotgun (WGS) entry which is preliminary data.</text>
</comment>
<evidence type="ECO:0000256" key="2">
    <source>
        <dbReference type="SAM" id="MobiDB-lite"/>
    </source>
</evidence>
<comment type="similarity">
    <text evidence="1">Belongs to the Cyclase 1 superfamily.</text>
</comment>
<evidence type="ECO:0000256" key="1">
    <source>
        <dbReference type="ARBA" id="ARBA00007865"/>
    </source>
</evidence>
<organism evidence="3 4">
    <name type="scientific">Cladophialophora psammophila CBS 110553</name>
    <dbReference type="NCBI Taxonomy" id="1182543"/>
    <lineage>
        <taxon>Eukaryota</taxon>
        <taxon>Fungi</taxon>
        <taxon>Dikarya</taxon>
        <taxon>Ascomycota</taxon>
        <taxon>Pezizomycotina</taxon>
        <taxon>Eurotiomycetes</taxon>
        <taxon>Chaetothyriomycetidae</taxon>
        <taxon>Chaetothyriales</taxon>
        <taxon>Herpotrichiellaceae</taxon>
        <taxon>Cladophialophora</taxon>
    </lineage>
</organism>
<dbReference type="GeneID" id="19196111"/>
<name>W9WGE7_9EURO</name>
<evidence type="ECO:0008006" key="5">
    <source>
        <dbReference type="Google" id="ProtNLM"/>
    </source>
</evidence>
<dbReference type="GO" id="GO:0004061">
    <property type="term" value="F:arylformamidase activity"/>
    <property type="evidence" value="ECO:0007669"/>
    <property type="project" value="InterPro"/>
</dbReference>
<accession>W9WGE7</accession>
<reference evidence="3 4" key="1">
    <citation type="submission" date="2013-03" db="EMBL/GenBank/DDBJ databases">
        <title>The Genome Sequence of Cladophialophora psammophila CBS 110553.</title>
        <authorList>
            <consortium name="The Broad Institute Genomics Platform"/>
            <person name="Cuomo C."/>
            <person name="de Hoog S."/>
            <person name="Gorbushina A."/>
            <person name="Walker B."/>
            <person name="Young S.K."/>
            <person name="Zeng Q."/>
            <person name="Gargeya S."/>
            <person name="Fitzgerald M."/>
            <person name="Haas B."/>
            <person name="Abouelleil A."/>
            <person name="Allen A.W."/>
            <person name="Alvarado L."/>
            <person name="Arachchi H.M."/>
            <person name="Berlin A.M."/>
            <person name="Chapman S.B."/>
            <person name="Gainer-Dewar J."/>
            <person name="Goldberg J."/>
            <person name="Griggs A."/>
            <person name="Gujja S."/>
            <person name="Hansen M."/>
            <person name="Howarth C."/>
            <person name="Imamovic A."/>
            <person name="Ireland A."/>
            <person name="Larimer J."/>
            <person name="McCowan C."/>
            <person name="Murphy C."/>
            <person name="Pearson M."/>
            <person name="Poon T.W."/>
            <person name="Priest M."/>
            <person name="Roberts A."/>
            <person name="Saif S."/>
            <person name="Shea T."/>
            <person name="Sisk P."/>
            <person name="Sykes S."/>
            <person name="Wortman J."/>
            <person name="Nusbaum C."/>
            <person name="Birren B."/>
        </authorList>
    </citation>
    <scope>NUCLEOTIDE SEQUENCE [LARGE SCALE GENOMIC DNA]</scope>
    <source>
        <strain evidence="3 4">CBS 110553</strain>
    </source>
</reference>
<dbReference type="HOGENOM" id="CLU_030671_1_2_1"/>
<feature type="non-terminal residue" evidence="3">
    <location>
        <position position="330"/>
    </location>
</feature>
<feature type="region of interest" description="Disordered" evidence="2">
    <location>
        <begin position="1"/>
        <end position="20"/>
    </location>
</feature>
<dbReference type="EMBL" id="AMGX01000025">
    <property type="protein sequence ID" value="EXJ63661.1"/>
    <property type="molecule type" value="Genomic_DNA"/>
</dbReference>
<proteinExistence type="inferred from homology"/>
<dbReference type="InterPro" id="IPR037175">
    <property type="entry name" value="KFase_sf"/>
</dbReference>
<gene>
    <name evidence="3" type="ORF">A1O5_11422</name>
</gene>
<dbReference type="STRING" id="1182543.W9WGE7"/>
<dbReference type="PANTHER" id="PTHR34861">
    <property type="match status" value="1"/>
</dbReference>
<dbReference type="AlphaFoldDB" id="W9WGE7"/>